<evidence type="ECO:0000313" key="1">
    <source>
        <dbReference type="EMBL" id="CAG5076655.1"/>
    </source>
</evidence>
<dbReference type="Proteomes" id="UP001158576">
    <property type="component" value="Chromosome PAR"/>
</dbReference>
<sequence length="203" mass="22859">MPVWSGNKFNQVREIENGYIKMKARGISLLASKNWTDNGNIDYDAHPEYESREYWENANFTLFVYCPFNVKLGGASKGLGAMTFPDFYPAENSEDGRLWSFLSRPGVHLIKKSHPNPKKSVYFKGFIDRSNKIDEQGESSTFTIGRDQATCETVLPFNWAVELSKNNVDCIEVVIGDVAAEVVDCVEDDIVDPVVEVDSVEDD</sequence>
<organism evidence="1 2">
    <name type="scientific">Oikopleura dioica</name>
    <name type="common">Tunicate</name>
    <dbReference type="NCBI Taxonomy" id="34765"/>
    <lineage>
        <taxon>Eukaryota</taxon>
        <taxon>Metazoa</taxon>
        <taxon>Chordata</taxon>
        <taxon>Tunicata</taxon>
        <taxon>Appendicularia</taxon>
        <taxon>Copelata</taxon>
        <taxon>Oikopleuridae</taxon>
        <taxon>Oikopleura</taxon>
    </lineage>
</organism>
<protein>
    <submittedName>
        <fullName evidence="1">Oidioi.mRNA.OKI2018_I69.PAR.g8513.t1.cds</fullName>
    </submittedName>
</protein>
<gene>
    <name evidence="1" type="ORF">OKIOD_LOCUS71</name>
</gene>
<evidence type="ECO:0000313" key="2">
    <source>
        <dbReference type="Proteomes" id="UP001158576"/>
    </source>
</evidence>
<accession>A0ABN7RGC8</accession>
<dbReference type="EMBL" id="OU015568">
    <property type="protein sequence ID" value="CAG5076655.1"/>
    <property type="molecule type" value="Genomic_DNA"/>
</dbReference>
<keyword evidence="2" id="KW-1185">Reference proteome</keyword>
<reference evidence="1 2" key="1">
    <citation type="submission" date="2021-04" db="EMBL/GenBank/DDBJ databases">
        <authorList>
            <person name="Bliznina A."/>
        </authorList>
    </citation>
    <scope>NUCLEOTIDE SEQUENCE [LARGE SCALE GENOMIC DNA]</scope>
</reference>
<proteinExistence type="predicted"/>
<name>A0ABN7RGC8_OIKDI</name>